<feature type="domain" description="Leucine-binding protein" evidence="4">
    <location>
        <begin position="31"/>
        <end position="81"/>
    </location>
</feature>
<dbReference type="SUPFAM" id="SSF53822">
    <property type="entry name" value="Periplasmic binding protein-like I"/>
    <property type="match status" value="1"/>
</dbReference>
<dbReference type="Proteomes" id="UP000006201">
    <property type="component" value="Unassembled WGS sequence"/>
</dbReference>
<evidence type="ECO:0000256" key="3">
    <source>
        <dbReference type="SAM" id="SignalP"/>
    </source>
</evidence>
<dbReference type="eggNOG" id="COG0683">
    <property type="taxonomic scope" value="Bacteria"/>
</dbReference>
<feature type="signal peptide" evidence="3">
    <location>
        <begin position="1"/>
        <end position="23"/>
    </location>
</feature>
<dbReference type="InterPro" id="IPR028081">
    <property type="entry name" value="Leu-bd"/>
</dbReference>
<dbReference type="RefSeq" id="WP_009839419.1">
    <property type="nucleotide sequence ID" value="NZ_AAOH01000034.1"/>
</dbReference>
<keyword evidence="2 3" id="KW-0732">Signal</keyword>
<dbReference type="InterPro" id="IPR028082">
    <property type="entry name" value="Peripla_BP_I"/>
</dbReference>
<dbReference type="PANTHER" id="PTHR47235">
    <property type="entry name" value="BLR6548 PROTEIN"/>
    <property type="match status" value="1"/>
</dbReference>
<reference evidence="5 6" key="1">
    <citation type="submission" date="2006-02" db="EMBL/GenBank/DDBJ databases">
        <authorList>
            <person name="Moran M.A."/>
            <person name="Kjelleberg S."/>
            <person name="Egan S."/>
            <person name="Saunders N."/>
            <person name="Thomas T."/>
            <person name="Ferriera S."/>
            <person name="Johnson J."/>
            <person name="Kravitz S."/>
            <person name="Halpern A."/>
            <person name="Remington K."/>
            <person name="Beeson K."/>
            <person name="Tran B."/>
            <person name="Rogers Y.-H."/>
            <person name="Friedman R."/>
            <person name="Venter J.C."/>
        </authorList>
    </citation>
    <scope>NUCLEOTIDE SEQUENCE [LARGE SCALE GENOMIC DNA]</scope>
    <source>
        <strain evidence="5 6">D2</strain>
    </source>
</reference>
<feature type="chain" id="PRO_5002667319" evidence="3">
    <location>
        <begin position="24"/>
        <end position="81"/>
    </location>
</feature>
<comment type="caution">
    <text evidence="5">The sequence shown here is derived from an EMBL/GenBank/DDBJ whole genome shotgun (WGS) entry which is preliminary data.</text>
</comment>
<keyword evidence="5" id="KW-0472">Membrane</keyword>
<dbReference type="EMBL" id="AAOH01000034">
    <property type="protein sequence ID" value="EAR26320.1"/>
    <property type="molecule type" value="Genomic_DNA"/>
</dbReference>
<protein>
    <submittedName>
        <fullName evidence="5">Putative leu/ile/val-binding lipoprotein transmembrane</fullName>
    </submittedName>
</protein>
<proteinExistence type="inferred from homology"/>
<evidence type="ECO:0000256" key="1">
    <source>
        <dbReference type="ARBA" id="ARBA00010062"/>
    </source>
</evidence>
<evidence type="ECO:0000313" key="5">
    <source>
        <dbReference type="EMBL" id="EAR26320.1"/>
    </source>
</evidence>
<organism evidence="5 6">
    <name type="scientific">Pseudoalteromonas tunicata D2</name>
    <dbReference type="NCBI Taxonomy" id="87626"/>
    <lineage>
        <taxon>Bacteria</taxon>
        <taxon>Pseudomonadati</taxon>
        <taxon>Pseudomonadota</taxon>
        <taxon>Gammaproteobacteria</taxon>
        <taxon>Alteromonadales</taxon>
        <taxon>Pseudoalteromonadaceae</taxon>
        <taxon>Pseudoalteromonas</taxon>
    </lineage>
</organism>
<dbReference type="STRING" id="87626.PTD2_00005"/>
<dbReference type="HOGENOM" id="CLU_2571258_0_0_6"/>
<evidence type="ECO:0000313" key="6">
    <source>
        <dbReference type="Proteomes" id="UP000006201"/>
    </source>
</evidence>
<name>A4CG18_9GAMM</name>
<keyword evidence="5" id="KW-0812">Transmembrane</keyword>
<dbReference type="AlphaFoldDB" id="A4CG18"/>
<keyword evidence="5" id="KW-0449">Lipoprotein</keyword>
<evidence type="ECO:0000256" key="2">
    <source>
        <dbReference type="ARBA" id="ARBA00022729"/>
    </source>
</evidence>
<dbReference type="PANTHER" id="PTHR47235:SF1">
    <property type="entry name" value="BLR6548 PROTEIN"/>
    <property type="match status" value="1"/>
</dbReference>
<comment type="similarity">
    <text evidence="1">Belongs to the leucine-binding protein family.</text>
</comment>
<evidence type="ECO:0000259" key="4">
    <source>
        <dbReference type="Pfam" id="PF13458"/>
    </source>
</evidence>
<sequence>MSANLKRYFYYFCLFFLSFAGQAEFGISADKITIGMSNPQSGPSANLGQQFKLGAVTHFNAVNLQGGINGKKIELLSLDDG</sequence>
<dbReference type="Pfam" id="PF13458">
    <property type="entry name" value="Peripla_BP_6"/>
    <property type="match status" value="1"/>
</dbReference>
<accession>A4CG18</accession>
<dbReference type="Gene3D" id="3.40.50.2300">
    <property type="match status" value="1"/>
</dbReference>
<keyword evidence="6" id="KW-1185">Reference proteome</keyword>
<gene>
    <name evidence="5" type="ORF">PTD2_00005</name>
</gene>